<name>A0ABR0AWN5_9CRUS</name>
<organism evidence="1 2">
    <name type="scientific">Daphnia magna</name>
    <dbReference type="NCBI Taxonomy" id="35525"/>
    <lineage>
        <taxon>Eukaryota</taxon>
        <taxon>Metazoa</taxon>
        <taxon>Ecdysozoa</taxon>
        <taxon>Arthropoda</taxon>
        <taxon>Crustacea</taxon>
        <taxon>Branchiopoda</taxon>
        <taxon>Diplostraca</taxon>
        <taxon>Cladocera</taxon>
        <taxon>Anomopoda</taxon>
        <taxon>Daphniidae</taxon>
        <taxon>Daphnia</taxon>
    </lineage>
</organism>
<sequence length="214" mass="23799">MKPIMWKLQNSGIKPIQFSFSSLSPPLKKKEAKKQQKGSRKGRRISISYGIQETVACNCLFCLFLRNRKTAFGLASSPPIPRYPCSKLPVREAVPISISIAPPMSFVIEFRATLGCSWVSSDGNMEKRKIKLAKTQKRKSINLMDDSIRVATIPPLQFYISLAIVHAISCGNVRAELLDVAGVTWECNEARGNNISVSKIAFAVSNFRAYSNSR</sequence>
<reference evidence="1 2" key="1">
    <citation type="journal article" date="2023" name="Nucleic Acids Res.">
        <title>The hologenome of Daphnia magna reveals possible DNA methylation and microbiome-mediated evolution of the host genome.</title>
        <authorList>
            <person name="Chaturvedi A."/>
            <person name="Li X."/>
            <person name="Dhandapani V."/>
            <person name="Marshall H."/>
            <person name="Kissane S."/>
            <person name="Cuenca-Cambronero M."/>
            <person name="Asole G."/>
            <person name="Calvet F."/>
            <person name="Ruiz-Romero M."/>
            <person name="Marangio P."/>
            <person name="Guigo R."/>
            <person name="Rago D."/>
            <person name="Mirbahai L."/>
            <person name="Eastwood N."/>
            <person name="Colbourne J.K."/>
            <person name="Zhou J."/>
            <person name="Mallon E."/>
            <person name="Orsini L."/>
        </authorList>
    </citation>
    <scope>NUCLEOTIDE SEQUENCE [LARGE SCALE GENOMIC DNA]</scope>
    <source>
        <strain evidence="1">LRV0_1</strain>
    </source>
</reference>
<comment type="caution">
    <text evidence="1">The sequence shown here is derived from an EMBL/GenBank/DDBJ whole genome shotgun (WGS) entry which is preliminary data.</text>
</comment>
<dbReference type="Proteomes" id="UP001234178">
    <property type="component" value="Unassembled WGS sequence"/>
</dbReference>
<protein>
    <submittedName>
        <fullName evidence="1">Uncharacterized protein</fullName>
    </submittedName>
</protein>
<accession>A0ABR0AWN5</accession>
<evidence type="ECO:0000313" key="2">
    <source>
        <dbReference type="Proteomes" id="UP001234178"/>
    </source>
</evidence>
<dbReference type="EMBL" id="JAOYFB010000039">
    <property type="protein sequence ID" value="KAK4029547.1"/>
    <property type="molecule type" value="Genomic_DNA"/>
</dbReference>
<gene>
    <name evidence="1" type="ORF">OUZ56_022526</name>
</gene>
<keyword evidence="2" id="KW-1185">Reference proteome</keyword>
<evidence type="ECO:0000313" key="1">
    <source>
        <dbReference type="EMBL" id="KAK4029547.1"/>
    </source>
</evidence>
<proteinExistence type="predicted"/>